<evidence type="ECO:0000313" key="12">
    <source>
        <dbReference type="Proteomes" id="UP000198282"/>
    </source>
</evidence>
<dbReference type="GO" id="GO:0005524">
    <property type="term" value="F:ATP binding"/>
    <property type="evidence" value="ECO:0007669"/>
    <property type="project" value="UniProtKB-KW"/>
</dbReference>
<dbReference type="CDD" id="cd03216">
    <property type="entry name" value="ABC_Carb_Monos_I"/>
    <property type="match status" value="1"/>
</dbReference>
<feature type="domain" description="ABC transporter" evidence="10">
    <location>
        <begin position="266"/>
        <end position="509"/>
    </location>
</feature>
<keyword evidence="2" id="KW-1003">Cell membrane</keyword>
<gene>
    <name evidence="11" type="ORF">SAMN05216276_103052</name>
</gene>
<dbReference type="Proteomes" id="UP000198282">
    <property type="component" value="Unassembled WGS sequence"/>
</dbReference>
<keyword evidence="12" id="KW-1185">Reference proteome</keyword>
<evidence type="ECO:0000256" key="9">
    <source>
        <dbReference type="SAM" id="MobiDB-lite"/>
    </source>
</evidence>
<dbReference type="PANTHER" id="PTHR43790">
    <property type="entry name" value="CARBOHYDRATE TRANSPORT ATP-BINDING PROTEIN MG119-RELATED"/>
    <property type="match status" value="1"/>
</dbReference>
<protein>
    <submittedName>
        <fullName evidence="11">Monosaccharide ABC transporter ATP-binding protein, CUT2 family</fullName>
    </submittedName>
</protein>
<dbReference type="RefSeq" id="WP_245878591.1">
    <property type="nucleotide sequence ID" value="NZ_FZOD01000030.1"/>
</dbReference>
<keyword evidence="3" id="KW-0762">Sugar transport</keyword>
<keyword evidence="6 11" id="KW-0067">ATP-binding</keyword>
<dbReference type="InterPro" id="IPR027417">
    <property type="entry name" value="P-loop_NTPase"/>
</dbReference>
<organism evidence="11 12">
    <name type="scientific">Streptosporangium subroseum</name>
    <dbReference type="NCBI Taxonomy" id="106412"/>
    <lineage>
        <taxon>Bacteria</taxon>
        <taxon>Bacillati</taxon>
        <taxon>Actinomycetota</taxon>
        <taxon>Actinomycetes</taxon>
        <taxon>Streptosporangiales</taxon>
        <taxon>Streptosporangiaceae</taxon>
        <taxon>Streptosporangium</taxon>
    </lineage>
</organism>
<dbReference type="Pfam" id="PF00005">
    <property type="entry name" value="ABC_tran"/>
    <property type="match status" value="2"/>
</dbReference>
<evidence type="ECO:0000259" key="10">
    <source>
        <dbReference type="PROSITE" id="PS50893"/>
    </source>
</evidence>
<evidence type="ECO:0000256" key="8">
    <source>
        <dbReference type="ARBA" id="ARBA00023136"/>
    </source>
</evidence>
<dbReference type="PROSITE" id="PS00211">
    <property type="entry name" value="ABC_TRANSPORTER_1"/>
    <property type="match status" value="1"/>
</dbReference>
<dbReference type="SUPFAM" id="SSF52540">
    <property type="entry name" value="P-loop containing nucleoside triphosphate hydrolases"/>
    <property type="match status" value="2"/>
</dbReference>
<keyword evidence="8" id="KW-0472">Membrane</keyword>
<dbReference type="CDD" id="cd03215">
    <property type="entry name" value="ABC_Carb_Monos_II"/>
    <property type="match status" value="1"/>
</dbReference>
<evidence type="ECO:0000256" key="3">
    <source>
        <dbReference type="ARBA" id="ARBA00022597"/>
    </source>
</evidence>
<dbReference type="InterPro" id="IPR050107">
    <property type="entry name" value="ABC_carbohydrate_import_ATPase"/>
</dbReference>
<dbReference type="InterPro" id="IPR017871">
    <property type="entry name" value="ABC_transporter-like_CS"/>
</dbReference>
<keyword evidence="1" id="KW-0813">Transport</keyword>
<dbReference type="AlphaFoldDB" id="A0A239L225"/>
<evidence type="ECO:0000313" key="11">
    <source>
        <dbReference type="EMBL" id="SNT24616.1"/>
    </source>
</evidence>
<keyword evidence="5" id="KW-0547">Nucleotide-binding</keyword>
<name>A0A239L225_9ACTN</name>
<evidence type="ECO:0000256" key="1">
    <source>
        <dbReference type="ARBA" id="ARBA00022448"/>
    </source>
</evidence>
<dbReference type="Gene3D" id="3.40.50.300">
    <property type="entry name" value="P-loop containing nucleotide triphosphate hydrolases"/>
    <property type="match status" value="2"/>
</dbReference>
<dbReference type="InterPro" id="IPR003593">
    <property type="entry name" value="AAA+_ATPase"/>
</dbReference>
<evidence type="ECO:0000256" key="4">
    <source>
        <dbReference type="ARBA" id="ARBA00022737"/>
    </source>
</evidence>
<reference evidence="11 12" key="1">
    <citation type="submission" date="2017-06" db="EMBL/GenBank/DDBJ databases">
        <authorList>
            <person name="Kim H.J."/>
            <person name="Triplett B.A."/>
        </authorList>
    </citation>
    <scope>NUCLEOTIDE SEQUENCE [LARGE SCALE GENOMIC DNA]</scope>
    <source>
        <strain evidence="11 12">CGMCC 4.2132</strain>
    </source>
</reference>
<sequence length="604" mass="63463">MARNAGRDEGGTTREPVVELRDVSKAFGPVQALTDVSLRLVPGQVHCLAGENGAGKSTLIRVLTGALRRDSGAYEIDGEPVTAPTPASVRAAGVQAVYQELSLLPHLSVAENLFMGRLPARSGIITRSRLRGRTREALDEVGLTDLSPDAIVERLPAATRQLVEIAKVLTADSVKAIVFDEPTTALTEAESARLLEHILRLRERGIAMLYVTHRLEEMFEIGDRVTVLRDGGLSESGPISDYDEDRLITAMVGREISSLYPESHRHAGTPVLRVRGLRRSENSPSIDFDVGAGEILGIGGLLGSGRSELLLSIFGADPIAAGELEIEGRPVKPRGPRAMMNAGVGLLTEDRKVLGLLPELSIRENVTIASLRSGSRRGLLPGREQSEEADRLLDSLRLRAGSYDQPVSTLSGGNQQKVLLARWLLTKPKILIFDEPTKGIDVGAKGELYAVIGDLAAKGLGIIVVSSYLPELLGLSDRILVLRDGEVAGELPGTASEEDVLRLASGGRGAEIPAPRQESPPSPNRTGAGLPPASRGAEPETPPARGAGGPSASGGKETGTPPAPGPAEVETPPPRGAGGTSSPGPAETETPPAPDGPGEVNRDG</sequence>
<dbReference type="PANTHER" id="PTHR43790:SF3">
    <property type="entry name" value="D-ALLOSE IMPORT ATP-BINDING PROTEIN ALSA-RELATED"/>
    <property type="match status" value="1"/>
</dbReference>
<feature type="domain" description="ABC transporter" evidence="10">
    <location>
        <begin position="18"/>
        <end position="255"/>
    </location>
</feature>
<evidence type="ECO:0000256" key="5">
    <source>
        <dbReference type="ARBA" id="ARBA00022741"/>
    </source>
</evidence>
<evidence type="ECO:0000256" key="6">
    <source>
        <dbReference type="ARBA" id="ARBA00022840"/>
    </source>
</evidence>
<feature type="region of interest" description="Disordered" evidence="9">
    <location>
        <begin position="509"/>
        <end position="604"/>
    </location>
</feature>
<dbReference type="InterPro" id="IPR003439">
    <property type="entry name" value="ABC_transporter-like_ATP-bd"/>
</dbReference>
<dbReference type="SMART" id="SM00382">
    <property type="entry name" value="AAA"/>
    <property type="match status" value="2"/>
</dbReference>
<dbReference type="EMBL" id="FZOD01000030">
    <property type="protein sequence ID" value="SNT24616.1"/>
    <property type="molecule type" value="Genomic_DNA"/>
</dbReference>
<proteinExistence type="predicted"/>
<dbReference type="PROSITE" id="PS50893">
    <property type="entry name" value="ABC_TRANSPORTER_2"/>
    <property type="match status" value="2"/>
</dbReference>
<dbReference type="GO" id="GO:0016887">
    <property type="term" value="F:ATP hydrolysis activity"/>
    <property type="evidence" value="ECO:0007669"/>
    <property type="project" value="InterPro"/>
</dbReference>
<keyword evidence="4" id="KW-0677">Repeat</keyword>
<evidence type="ECO:0000256" key="2">
    <source>
        <dbReference type="ARBA" id="ARBA00022475"/>
    </source>
</evidence>
<accession>A0A239L225</accession>
<evidence type="ECO:0000256" key="7">
    <source>
        <dbReference type="ARBA" id="ARBA00022967"/>
    </source>
</evidence>
<feature type="compositionally biased region" description="Pro residues" evidence="9">
    <location>
        <begin position="561"/>
        <end position="575"/>
    </location>
</feature>
<keyword evidence="7" id="KW-1278">Translocase</keyword>